<dbReference type="InterPro" id="IPR019430">
    <property type="entry name" value="7TM_GPCR_serpentine_rcpt_Srx"/>
</dbReference>
<dbReference type="AlphaFoldDB" id="A0AA39HD44"/>
<keyword evidence="1" id="KW-0472">Membrane</keyword>
<organism evidence="3 4">
    <name type="scientific">Steinernema hermaphroditum</name>
    <dbReference type="NCBI Taxonomy" id="289476"/>
    <lineage>
        <taxon>Eukaryota</taxon>
        <taxon>Metazoa</taxon>
        <taxon>Ecdysozoa</taxon>
        <taxon>Nematoda</taxon>
        <taxon>Chromadorea</taxon>
        <taxon>Rhabditida</taxon>
        <taxon>Tylenchina</taxon>
        <taxon>Panagrolaimomorpha</taxon>
        <taxon>Strongyloidoidea</taxon>
        <taxon>Steinernematidae</taxon>
        <taxon>Steinernema</taxon>
    </lineage>
</organism>
<feature type="domain" description="7TM GPCR serpentine receptor class x (Srx)" evidence="2">
    <location>
        <begin position="31"/>
        <end position="311"/>
    </location>
</feature>
<keyword evidence="1" id="KW-1133">Transmembrane helix</keyword>
<proteinExistence type="predicted"/>
<evidence type="ECO:0000259" key="2">
    <source>
        <dbReference type="Pfam" id="PF10328"/>
    </source>
</evidence>
<feature type="transmembrane region" description="Helical" evidence="1">
    <location>
        <begin position="22"/>
        <end position="44"/>
    </location>
</feature>
<dbReference type="CDD" id="cd00637">
    <property type="entry name" value="7tm_classA_rhodopsin-like"/>
    <property type="match status" value="1"/>
</dbReference>
<accession>A0AA39HD44</accession>
<feature type="transmembrane region" description="Helical" evidence="1">
    <location>
        <begin position="56"/>
        <end position="77"/>
    </location>
</feature>
<evidence type="ECO:0000313" key="4">
    <source>
        <dbReference type="Proteomes" id="UP001175271"/>
    </source>
</evidence>
<keyword evidence="4" id="KW-1185">Reference proteome</keyword>
<sequence>MNHSHSWGHELQGHHGVTPRDMIIGGILFTLGATAVICGVLNIVSIVKVQIFHNAFGALWICRSIGEIGSSSVHVFYSGPVTFIQLCDISPYFGIGAFTFGYFNSSVACLAHFQIAVNRWMAVWKPFQYASVFSRRRTTILIGVTWVVAFAIVSMYHGSSRLLASTFTSFAAIPCQQVGFSPKKYEYVFVKCQSEPHLRSSLVGTLWNHICFGICILTTLVDATTFAKIAHISWFQKSSLASSPTFKLNKRFFLQTSIPNVFMVGAIYTICFFNNGQTSIHDAEKSIRGVFPIVVLQGSHIINAIVLFIFNREVRQYFVRIPNTNVYQINESLSAS</sequence>
<dbReference type="EMBL" id="JAUCMV010000004">
    <property type="protein sequence ID" value="KAK0403410.1"/>
    <property type="molecule type" value="Genomic_DNA"/>
</dbReference>
<dbReference type="PANTHER" id="PTHR23017">
    <property type="entry name" value="SERPENTINE RECEPTOR, CLASS X"/>
    <property type="match status" value="1"/>
</dbReference>
<dbReference type="SUPFAM" id="SSF81321">
    <property type="entry name" value="Family A G protein-coupled receptor-like"/>
    <property type="match status" value="1"/>
</dbReference>
<reference evidence="3" key="1">
    <citation type="submission" date="2023-06" db="EMBL/GenBank/DDBJ databases">
        <title>Genomic analysis of the entomopathogenic nematode Steinernema hermaphroditum.</title>
        <authorList>
            <person name="Schwarz E.M."/>
            <person name="Heppert J.K."/>
            <person name="Baniya A."/>
            <person name="Schwartz H.T."/>
            <person name="Tan C.-H."/>
            <person name="Antoshechkin I."/>
            <person name="Sternberg P.W."/>
            <person name="Goodrich-Blair H."/>
            <person name="Dillman A.R."/>
        </authorList>
    </citation>
    <scope>NUCLEOTIDE SEQUENCE</scope>
    <source>
        <strain evidence="3">PS9179</strain>
        <tissue evidence="3">Whole animal</tissue>
    </source>
</reference>
<evidence type="ECO:0000313" key="3">
    <source>
        <dbReference type="EMBL" id="KAK0403410.1"/>
    </source>
</evidence>
<comment type="caution">
    <text evidence="3">The sequence shown here is derived from an EMBL/GenBank/DDBJ whole genome shotgun (WGS) entry which is preliminary data.</text>
</comment>
<dbReference type="Pfam" id="PF10328">
    <property type="entry name" value="7TM_GPCR_Srx"/>
    <property type="match status" value="1"/>
</dbReference>
<dbReference type="PANTHER" id="PTHR23017:SF3">
    <property type="entry name" value="G-PROTEIN COUPLED RECEPTORS FAMILY 1 PROFILE DOMAIN-CONTAINING PROTEIN"/>
    <property type="match status" value="1"/>
</dbReference>
<gene>
    <name evidence="3" type="ORF">QR680_016899</name>
</gene>
<feature type="transmembrane region" description="Helical" evidence="1">
    <location>
        <begin position="290"/>
        <end position="310"/>
    </location>
</feature>
<name>A0AA39HD44_9BILA</name>
<dbReference type="Gene3D" id="1.20.1070.10">
    <property type="entry name" value="Rhodopsin 7-helix transmembrane proteins"/>
    <property type="match status" value="1"/>
</dbReference>
<feature type="transmembrane region" description="Helical" evidence="1">
    <location>
        <begin position="252"/>
        <end position="270"/>
    </location>
</feature>
<feature type="transmembrane region" description="Helical" evidence="1">
    <location>
        <begin position="138"/>
        <end position="157"/>
    </location>
</feature>
<protein>
    <recommendedName>
        <fullName evidence="2">7TM GPCR serpentine receptor class x (Srx) domain-containing protein</fullName>
    </recommendedName>
</protein>
<feature type="transmembrane region" description="Helical" evidence="1">
    <location>
        <begin position="206"/>
        <end position="231"/>
    </location>
</feature>
<feature type="transmembrane region" description="Helical" evidence="1">
    <location>
        <begin position="89"/>
        <end position="117"/>
    </location>
</feature>
<dbReference type="Proteomes" id="UP001175271">
    <property type="component" value="Unassembled WGS sequence"/>
</dbReference>
<evidence type="ECO:0000256" key="1">
    <source>
        <dbReference type="SAM" id="Phobius"/>
    </source>
</evidence>
<keyword evidence="1" id="KW-0812">Transmembrane</keyword>